<evidence type="ECO:0000256" key="8">
    <source>
        <dbReference type="ARBA" id="ARBA00048617"/>
    </source>
</evidence>
<feature type="domain" description="Tetrapyrrole biosynthesis uroporphyrinogen III synthase" evidence="10">
    <location>
        <begin position="20"/>
        <end position="231"/>
    </location>
</feature>
<dbReference type="CDD" id="cd06578">
    <property type="entry name" value="HemD"/>
    <property type="match status" value="1"/>
</dbReference>
<dbReference type="KEGG" id="ahal:FTX54_012385"/>
<dbReference type="PANTHER" id="PTHR38042">
    <property type="entry name" value="UROPORPHYRINOGEN-III SYNTHASE, CHLOROPLASTIC"/>
    <property type="match status" value="1"/>
</dbReference>
<evidence type="ECO:0000256" key="7">
    <source>
        <dbReference type="ARBA" id="ARBA00040167"/>
    </source>
</evidence>
<comment type="similarity">
    <text evidence="2 9">Belongs to the uroporphyrinogen-III synthase family.</text>
</comment>
<comment type="function">
    <text evidence="6 9">Catalyzes cyclization of the linear tetrapyrrole, hydroxymethylbilane, to the macrocyclic uroporphyrinogen III.</text>
</comment>
<evidence type="ECO:0000256" key="2">
    <source>
        <dbReference type="ARBA" id="ARBA00008133"/>
    </source>
</evidence>
<dbReference type="InterPro" id="IPR039793">
    <property type="entry name" value="UROS/Hem4"/>
</dbReference>
<accession>A0A5C7F577</accession>
<evidence type="ECO:0000313" key="11">
    <source>
        <dbReference type="EMBL" id="WWD79211.1"/>
    </source>
</evidence>
<dbReference type="GO" id="GO:0006780">
    <property type="term" value="P:uroporphyrinogen III biosynthetic process"/>
    <property type="evidence" value="ECO:0007669"/>
    <property type="project" value="UniProtKB-UniRule"/>
</dbReference>
<dbReference type="OrthoDB" id="9815856at2"/>
<evidence type="ECO:0000256" key="1">
    <source>
        <dbReference type="ARBA" id="ARBA00004772"/>
    </source>
</evidence>
<dbReference type="EC" id="4.2.1.75" evidence="3 9"/>
<name>A0A5C7F577_9BACI</name>
<dbReference type="SUPFAM" id="SSF69618">
    <property type="entry name" value="HemD-like"/>
    <property type="match status" value="1"/>
</dbReference>
<dbReference type="PANTHER" id="PTHR38042:SF1">
    <property type="entry name" value="UROPORPHYRINOGEN-III SYNTHASE, CHLOROPLASTIC"/>
    <property type="match status" value="1"/>
</dbReference>
<protein>
    <recommendedName>
        <fullName evidence="7 9">Uroporphyrinogen-III synthase</fullName>
        <ecNumber evidence="3 9">4.2.1.75</ecNumber>
    </recommendedName>
</protein>
<organism evidence="11 12">
    <name type="scientific">Alkalicoccus halolimnae</name>
    <dbReference type="NCBI Taxonomy" id="1667239"/>
    <lineage>
        <taxon>Bacteria</taxon>
        <taxon>Bacillati</taxon>
        <taxon>Bacillota</taxon>
        <taxon>Bacilli</taxon>
        <taxon>Bacillales</taxon>
        <taxon>Bacillaceae</taxon>
        <taxon>Alkalicoccus</taxon>
    </lineage>
</organism>
<dbReference type="Pfam" id="PF02602">
    <property type="entry name" value="HEM4"/>
    <property type="match status" value="1"/>
</dbReference>
<gene>
    <name evidence="11" type="ORF">FTX54_012385</name>
</gene>
<dbReference type="InterPro" id="IPR003754">
    <property type="entry name" value="4pyrrol_synth_uPrphyn_synth"/>
</dbReference>
<keyword evidence="4 9" id="KW-0456">Lyase</keyword>
<proteinExistence type="inferred from homology"/>
<dbReference type="AlphaFoldDB" id="A0A5C7F577"/>
<evidence type="ECO:0000259" key="10">
    <source>
        <dbReference type="Pfam" id="PF02602"/>
    </source>
</evidence>
<evidence type="ECO:0000256" key="6">
    <source>
        <dbReference type="ARBA" id="ARBA00037589"/>
    </source>
</evidence>
<reference evidence="11 12" key="1">
    <citation type="submission" date="2024-01" db="EMBL/GenBank/DDBJ databases">
        <title>Complete Genome Sequence of Alkalicoccus halolimnae BZ-SZ-XJ29T, a Moderately Halophilic Bacterium Isolated from a Salt Lake.</title>
        <authorList>
            <person name="Zhao B."/>
        </authorList>
    </citation>
    <scope>NUCLEOTIDE SEQUENCE [LARGE SCALE GENOMIC DNA]</scope>
    <source>
        <strain evidence="11 12">BZ-SZ-XJ29</strain>
    </source>
</reference>
<evidence type="ECO:0000256" key="3">
    <source>
        <dbReference type="ARBA" id="ARBA00013109"/>
    </source>
</evidence>
<keyword evidence="12" id="KW-1185">Reference proteome</keyword>
<dbReference type="GO" id="GO:0006782">
    <property type="term" value="P:protoporphyrinogen IX biosynthetic process"/>
    <property type="evidence" value="ECO:0007669"/>
    <property type="project" value="UniProtKB-UniRule"/>
</dbReference>
<evidence type="ECO:0000256" key="4">
    <source>
        <dbReference type="ARBA" id="ARBA00023239"/>
    </source>
</evidence>
<dbReference type="RefSeq" id="WP_147803480.1">
    <property type="nucleotide sequence ID" value="NZ_CP144914.1"/>
</dbReference>
<dbReference type="GO" id="GO:0004852">
    <property type="term" value="F:uroporphyrinogen-III synthase activity"/>
    <property type="evidence" value="ECO:0007669"/>
    <property type="project" value="UniProtKB-UniRule"/>
</dbReference>
<evidence type="ECO:0000256" key="5">
    <source>
        <dbReference type="ARBA" id="ARBA00023244"/>
    </source>
</evidence>
<comment type="catalytic activity">
    <reaction evidence="8 9">
        <text>hydroxymethylbilane = uroporphyrinogen III + H2O</text>
        <dbReference type="Rhea" id="RHEA:18965"/>
        <dbReference type="ChEBI" id="CHEBI:15377"/>
        <dbReference type="ChEBI" id="CHEBI:57308"/>
        <dbReference type="ChEBI" id="CHEBI:57845"/>
        <dbReference type="EC" id="4.2.1.75"/>
    </reaction>
</comment>
<dbReference type="EMBL" id="CP144914">
    <property type="protein sequence ID" value="WWD79211.1"/>
    <property type="molecule type" value="Genomic_DNA"/>
</dbReference>
<sequence length="241" mass="26619">MEQRPLTLLNTRAEHQLAPLRTALEAEGWNCIDLPLIRLAALPADIPELKETDWLVFTSVNSVRFWKEAAAAGLMKAKIACVGSKTAAYAENQGYSVSLIPQEFRAEALADKLLAETEPGDRIIYPRSKKSRPFLKEQLLAEGRTVKDVVLYDTLPNDAAGIKLPEALQDVDIVIFMSPTAVDAFFTFVKAEDVPENVSYGCIGSVTAEALGKKTSREVLVPQTYTIEALIDTIKNRKVKR</sequence>
<evidence type="ECO:0000256" key="9">
    <source>
        <dbReference type="RuleBase" id="RU366031"/>
    </source>
</evidence>
<dbReference type="Proteomes" id="UP000321816">
    <property type="component" value="Chromosome"/>
</dbReference>
<keyword evidence="5 9" id="KW-0627">Porphyrin biosynthesis</keyword>
<evidence type="ECO:0000313" key="12">
    <source>
        <dbReference type="Proteomes" id="UP000321816"/>
    </source>
</evidence>
<comment type="pathway">
    <text evidence="1 9">Porphyrin-containing compound metabolism; protoporphyrin-IX biosynthesis; coproporphyrinogen-III from 5-aminolevulinate: step 3/4.</text>
</comment>
<dbReference type="InterPro" id="IPR036108">
    <property type="entry name" value="4pyrrol_syn_uPrphyn_synt_sf"/>
</dbReference>
<dbReference type="Gene3D" id="3.40.50.10090">
    <property type="match status" value="2"/>
</dbReference>